<dbReference type="GO" id="GO:0005737">
    <property type="term" value="C:cytoplasm"/>
    <property type="evidence" value="ECO:0007669"/>
    <property type="project" value="TreeGrafter"/>
</dbReference>
<dbReference type="PROSITE" id="PS51747">
    <property type="entry name" value="CYT_DCMP_DEAMINASES_2"/>
    <property type="match status" value="1"/>
</dbReference>
<dbReference type="Gene3D" id="3.40.140.10">
    <property type="entry name" value="Cytidine Deaminase, domain 2"/>
    <property type="match status" value="1"/>
</dbReference>
<dbReference type="AlphaFoldDB" id="A0A6C0M2J5"/>
<dbReference type="EMBL" id="MN740633">
    <property type="protein sequence ID" value="QHU36211.1"/>
    <property type="molecule type" value="Genomic_DNA"/>
</dbReference>
<dbReference type="PANTHER" id="PTHR11086">
    <property type="entry name" value="DEOXYCYTIDYLATE DEAMINASE-RELATED"/>
    <property type="match status" value="1"/>
</dbReference>
<dbReference type="CDD" id="cd01286">
    <property type="entry name" value="deoxycytidylate_deaminase"/>
    <property type="match status" value="1"/>
</dbReference>
<feature type="domain" description="CMP/dCMP-type deaminase" evidence="3">
    <location>
        <begin position="17"/>
        <end position="148"/>
    </location>
</feature>
<proteinExistence type="predicted"/>
<organism evidence="4">
    <name type="scientific">viral metagenome</name>
    <dbReference type="NCBI Taxonomy" id="1070528"/>
    <lineage>
        <taxon>unclassified sequences</taxon>
        <taxon>metagenomes</taxon>
        <taxon>organismal metagenomes</taxon>
    </lineage>
</organism>
<dbReference type="InterPro" id="IPR016193">
    <property type="entry name" value="Cytidine_deaminase-like"/>
</dbReference>
<evidence type="ECO:0000256" key="1">
    <source>
        <dbReference type="ARBA" id="ARBA00001947"/>
    </source>
</evidence>
<protein>
    <recommendedName>
        <fullName evidence="3">CMP/dCMP-type deaminase domain-containing protein</fullName>
    </recommendedName>
</protein>
<dbReference type="PANTHER" id="PTHR11086:SF18">
    <property type="entry name" value="DEOXYCYTIDYLATE DEAMINASE"/>
    <property type="match status" value="1"/>
</dbReference>
<name>A0A6C0M2J5_9ZZZZ</name>
<dbReference type="InterPro" id="IPR015517">
    <property type="entry name" value="dCMP_deaminase-rel"/>
</dbReference>
<dbReference type="GO" id="GO:0004132">
    <property type="term" value="F:dCMP deaminase activity"/>
    <property type="evidence" value="ECO:0007669"/>
    <property type="project" value="InterPro"/>
</dbReference>
<dbReference type="GO" id="GO:0006220">
    <property type="term" value="P:pyrimidine nucleotide metabolic process"/>
    <property type="evidence" value="ECO:0007669"/>
    <property type="project" value="InterPro"/>
</dbReference>
<dbReference type="Pfam" id="PF00383">
    <property type="entry name" value="dCMP_cyt_deam_1"/>
    <property type="match status" value="1"/>
</dbReference>
<evidence type="ECO:0000259" key="3">
    <source>
        <dbReference type="PROSITE" id="PS51747"/>
    </source>
</evidence>
<reference evidence="4" key="1">
    <citation type="journal article" date="2020" name="Nature">
        <title>Giant virus diversity and host interactions through global metagenomics.</title>
        <authorList>
            <person name="Schulz F."/>
            <person name="Roux S."/>
            <person name="Paez-Espino D."/>
            <person name="Jungbluth S."/>
            <person name="Walsh D.A."/>
            <person name="Denef V.J."/>
            <person name="McMahon K.D."/>
            <person name="Konstantinidis K.T."/>
            <person name="Eloe-Fadrosh E.A."/>
            <person name="Kyrpides N.C."/>
            <person name="Woyke T."/>
        </authorList>
    </citation>
    <scope>NUCLEOTIDE SEQUENCE</scope>
    <source>
        <strain evidence="4">GVMAG-S-1035124-57</strain>
    </source>
</reference>
<evidence type="ECO:0000256" key="2">
    <source>
        <dbReference type="ARBA" id="ARBA00022801"/>
    </source>
</evidence>
<comment type="cofactor">
    <cofactor evidence="1">
        <name>Zn(2+)</name>
        <dbReference type="ChEBI" id="CHEBI:29105"/>
    </cofactor>
</comment>
<accession>A0A6C0M2J5</accession>
<sequence>MLRQIVAAAASNPDPVPWDDYFMSIAFLASMRSPCHRLRVGSVIVKDNRIIAMGYNGFIAGAPHVSRLRDNHEQAIIHSEINAVSDCARRGASLQDAAIYVTHYPCINCFRSLAACGIKRIYYYSDYNNDPLVSMLADDAGIAVCCHK</sequence>
<dbReference type="InterPro" id="IPR016473">
    <property type="entry name" value="dCMP_deaminase"/>
</dbReference>
<dbReference type="InterPro" id="IPR002125">
    <property type="entry name" value="CMP_dCMP_dom"/>
</dbReference>
<evidence type="ECO:0000313" key="4">
    <source>
        <dbReference type="EMBL" id="QHU36211.1"/>
    </source>
</evidence>
<dbReference type="SUPFAM" id="SSF53927">
    <property type="entry name" value="Cytidine deaminase-like"/>
    <property type="match status" value="1"/>
</dbReference>
<dbReference type="InterPro" id="IPR035105">
    <property type="entry name" value="Deoxycytidylate_deaminase_dom"/>
</dbReference>
<keyword evidence="2" id="KW-0378">Hydrolase</keyword>
<dbReference type="PIRSF" id="PIRSF006019">
    <property type="entry name" value="dCMP_deaminase"/>
    <property type="match status" value="1"/>
</dbReference>
<dbReference type="GO" id="GO:0008270">
    <property type="term" value="F:zinc ion binding"/>
    <property type="evidence" value="ECO:0007669"/>
    <property type="project" value="InterPro"/>
</dbReference>